<feature type="compositionally biased region" description="Low complexity" evidence="2">
    <location>
        <begin position="484"/>
        <end position="509"/>
    </location>
</feature>
<feature type="compositionally biased region" description="Gly residues" evidence="2">
    <location>
        <begin position="445"/>
        <end position="458"/>
    </location>
</feature>
<feature type="compositionally biased region" description="Basic and acidic residues" evidence="2">
    <location>
        <begin position="313"/>
        <end position="323"/>
    </location>
</feature>
<feature type="compositionally biased region" description="Polar residues" evidence="2">
    <location>
        <begin position="65"/>
        <end position="74"/>
    </location>
</feature>
<evidence type="ECO:0000313" key="4">
    <source>
        <dbReference type="EMBL" id="TFK16468.1"/>
    </source>
</evidence>
<feature type="compositionally biased region" description="Low complexity" evidence="2">
    <location>
        <begin position="126"/>
        <end position="158"/>
    </location>
</feature>
<sequence length="509" mass="55270">MPQFGWDSADAARDRKERLAEREHDQRPPSLDKKASPDSRADHQKQGSQFSQSDQSELVIDPALRSNTPRSSAVDSDKKRDDHRTQSPANISMPLRAVEPASFMSSSHRRQHFDDSHRLPSPPASIAPVPHSHSPSPSVASADRSSISTPPIRRSPPQTSMPPPPHLFQSSYHHDPSLIQSSRHHPEHFARADNMTHGGYIYAPPPPPFDHRYDQPHPVNHSPYHHNPSAIPQHFSVPPPMAHHPPSYGHPYPQPGSQPPVQIMHTDDAATKLSDRVRRRCFNCCTTDTSTWRRSNLSPGKVLCNKCGLFERTHSRPRPEQFPHKRGPLATTSLQRRTPPANSNASNPNSAQHFQQPPPPPPGHLAPGHMPNHLPPIAPPYQYTHANIPPLNSSHSDGRRDSSGGSSGGNSNSNNNGNGNSGGNSGNTLPGLQSWHSNNNASNGGDSGQGSPHLGGGSSAPHSRRQSESHSSGHARLPTPPPSSLSRSVNSSQDSSRDPPSSSSRDSTA</sequence>
<name>A0A5C3K978_COPMA</name>
<protein>
    <recommendedName>
        <fullName evidence="3">GATA-type domain-containing protein</fullName>
    </recommendedName>
</protein>
<dbReference type="EMBL" id="ML210789">
    <property type="protein sequence ID" value="TFK16468.1"/>
    <property type="molecule type" value="Genomic_DNA"/>
</dbReference>
<feature type="compositionally biased region" description="Polar residues" evidence="2">
    <location>
        <begin position="46"/>
        <end position="56"/>
    </location>
</feature>
<keyword evidence="1" id="KW-0863">Zinc-finger</keyword>
<dbReference type="GO" id="GO:0043565">
    <property type="term" value="F:sequence-specific DNA binding"/>
    <property type="evidence" value="ECO:0007669"/>
    <property type="project" value="InterPro"/>
</dbReference>
<feature type="region of interest" description="Disordered" evidence="2">
    <location>
        <begin position="313"/>
        <end position="509"/>
    </location>
</feature>
<proteinExistence type="predicted"/>
<dbReference type="STRING" id="230819.A0A5C3K978"/>
<dbReference type="Pfam" id="PF00320">
    <property type="entry name" value="GATA"/>
    <property type="match status" value="1"/>
</dbReference>
<gene>
    <name evidence="4" type="ORF">FA15DRAFT_683700</name>
</gene>
<feature type="region of interest" description="Disordered" evidence="2">
    <location>
        <begin position="1"/>
        <end position="182"/>
    </location>
</feature>
<accession>A0A5C3K978</accession>
<dbReference type="InterPro" id="IPR000679">
    <property type="entry name" value="Znf_GATA"/>
</dbReference>
<feature type="compositionally biased region" description="Basic and acidic residues" evidence="2">
    <location>
        <begin position="10"/>
        <end position="45"/>
    </location>
</feature>
<dbReference type="GO" id="GO:0008270">
    <property type="term" value="F:zinc ion binding"/>
    <property type="evidence" value="ECO:0007669"/>
    <property type="project" value="UniProtKB-KW"/>
</dbReference>
<dbReference type="GO" id="GO:0006355">
    <property type="term" value="P:regulation of DNA-templated transcription"/>
    <property type="evidence" value="ECO:0007669"/>
    <property type="project" value="InterPro"/>
</dbReference>
<dbReference type="Proteomes" id="UP000307440">
    <property type="component" value="Unassembled WGS sequence"/>
</dbReference>
<dbReference type="SMART" id="SM00401">
    <property type="entry name" value="ZnF_GATA"/>
    <property type="match status" value="1"/>
</dbReference>
<dbReference type="AlphaFoldDB" id="A0A5C3K978"/>
<dbReference type="SUPFAM" id="SSF57716">
    <property type="entry name" value="Glucocorticoid receptor-like (DNA-binding domain)"/>
    <property type="match status" value="1"/>
</dbReference>
<evidence type="ECO:0000313" key="5">
    <source>
        <dbReference type="Proteomes" id="UP000307440"/>
    </source>
</evidence>
<reference evidence="4 5" key="1">
    <citation type="journal article" date="2019" name="Nat. Ecol. Evol.">
        <title>Megaphylogeny resolves global patterns of mushroom evolution.</title>
        <authorList>
            <person name="Varga T."/>
            <person name="Krizsan K."/>
            <person name="Foldi C."/>
            <person name="Dima B."/>
            <person name="Sanchez-Garcia M."/>
            <person name="Sanchez-Ramirez S."/>
            <person name="Szollosi G.J."/>
            <person name="Szarkandi J.G."/>
            <person name="Papp V."/>
            <person name="Albert L."/>
            <person name="Andreopoulos W."/>
            <person name="Angelini C."/>
            <person name="Antonin V."/>
            <person name="Barry K.W."/>
            <person name="Bougher N.L."/>
            <person name="Buchanan P."/>
            <person name="Buyck B."/>
            <person name="Bense V."/>
            <person name="Catcheside P."/>
            <person name="Chovatia M."/>
            <person name="Cooper J."/>
            <person name="Damon W."/>
            <person name="Desjardin D."/>
            <person name="Finy P."/>
            <person name="Geml J."/>
            <person name="Haridas S."/>
            <person name="Hughes K."/>
            <person name="Justo A."/>
            <person name="Karasinski D."/>
            <person name="Kautmanova I."/>
            <person name="Kiss B."/>
            <person name="Kocsube S."/>
            <person name="Kotiranta H."/>
            <person name="LaButti K.M."/>
            <person name="Lechner B.E."/>
            <person name="Liimatainen K."/>
            <person name="Lipzen A."/>
            <person name="Lukacs Z."/>
            <person name="Mihaltcheva S."/>
            <person name="Morgado L.N."/>
            <person name="Niskanen T."/>
            <person name="Noordeloos M.E."/>
            <person name="Ohm R.A."/>
            <person name="Ortiz-Santana B."/>
            <person name="Ovrebo C."/>
            <person name="Racz N."/>
            <person name="Riley R."/>
            <person name="Savchenko A."/>
            <person name="Shiryaev A."/>
            <person name="Soop K."/>
            <person name="Spirin V."/>
            <person name="Szebenyi C."/>
            <person name="Tomsovsky M."/>
            <person name="Tulloss R.E."/>
            <person name="Uehling J."/>
            <person name="Grigoriev I.V."/>
            <person name="Vagvolgyi C."/>
            <person name="Papp T."/>
            <person name="Martin F.M."/>
            <person name="Miettinen O."/>
            <person name="Hibbett D.S."/>
            <person name="Nagy L.G."/>
        </authorList>
    </citation>
    <scope>NUCLEOTIDE SEQUENCE [LARGE SCALE GENOMIC DNA]</scope>
    <source>
        <strain evidence="4 5">CBS 121175</strain>
    </source>
</reference>
<evidence type="ECO:0000259" key="3">
    <source>
        <dbReference type="PROSITE" id="PS50114"/>
    </source>
</evidence>
<dbReference type="Gene3D" id="3.30.50.10">
    <property type="entry name" value="Erythroid Transcription Factor GATA-1, subunit A"/>
    <property type="match status" value="1"/>
</dbReference>
<keyword evidence="1" id="KW-0479">Metal-binding</keyword>
<keyword evidence="1" id="KW-0862">Zinc</keyword>
<keyword evidence="5" id="KW-1185">Reference proteome</keyword>
<feature type="compositionally biased region" description="Basic and acidic residues" evidence="2">
    <location>
        <begin position="75"/>
        <end position="85"/>
    </location>
</feature>
<dbReference type="CDD" id="cd00202">
    <property type="entry name" value="ZnF_GATA"/>
    <property type="match status" value="1"/>
</dbReference>
<dbReference type="InterPro" id="IPR013088">
    <property type="entry name" value="Znf_NHR/GATA"/>
</dbReference>
<evidence type="ECO:0000256" key="2">
    <source>
        <dbReference type="SAM" id="MobiDB-lite"/>
    </source>
</evidence>
<feature type="domain" description="GATA-type" evidence="3">
    <location>
        <begin position="275"/>
        <end position="337"/>
    </location>
</feature>
<dbReference type="OrthoDB" id="515401at2759"/>
<organism evidence="4 5">
    <name type="scientific">Coprinopsis marcescibilis</name>
    <name type="common">Agaric fungus</name>
    <name type="synonym">Psathyrella marcescibilis</name>
    <dbReference type="NCBI Taxonomy" id="230819"/>
    <lineage>
        <taxon>Eukaryota</taxon>
        <taxon>Fungi</taxon>
        <taxon>Dikarya</taxon>
        <taxon>Basidiomycota</taxon>
        <taxon>Agaricomycotina</taxon>
        <taxon>Agaricomycetes</taxon>
        <taxon>Agaricomycetidae</taxon>
        <taxon>Agaricales</taxon>
        <taxon>Agaricineae</taxon>
        <taxon>Psathyrellaceae</taxon>
        <taxon>Coprinopsis</taxon>
    </lineage>
</organism>
<evidence type="ECO:0000256" key="1">
    <source>
        <dbReference type="PROSITE-ProRule" id="PRU00094"/>
    </source>
</evidence>
<feature type="compositionally biased region" description="Low complexity" evidence="2">
    <location>
        <begin position="409"/>
        <end position="418"/>
    </location>
</feature>
<feature type="compositionally biased region" description="Low complexity" evidence="2">
    <location>
        <begin position="339"/>
        <end position="351"/>
    </location>
</feature>
<dbReference type="PROSITE" id="PS50114">
    <property type="entry name" value="GATA_ZN_FINGER_2"/>
    <property type="match status" value="1"/>
</dbReference>